<comment type="subunit">
    <text evidence="2">Homodimer.</text>
</comment>
<dbReference type="InterPro" id="IPR015421">
    <property type="entry name" value="PyrdxlP-dep_Trfase_major"/>
</dbReference>
<dbReference type="InterPro" id="IPR015422">
    <property type="entry name" value="PyrdxlP-dep_Trfase_small"/>
</dbReference>
<dbReference type="Proteomes" id="UP001154282">
    <property type="component" value="Unassembled WGS sequence"/>
</dbReference>
<comment type="pathway">
    <text evidence="7">Alkene biosynthesis; ethylene biosynthesis via S-adenosyl-L-methionine; ethylene from S-adenosyl-L-methionine: step 1/2.</text>
</comment>
<keyword evidence="6" id="KW-0456">Lyase</keyword>
<proteinExistence type="predicted"/>
<organism evidence="12 13">
    <name type="scientific">Linum tenue</name>
    <dbReference type="NCBI Taxonomy" id="586396"/>
    <lineage>
        <taxon>Eukaryota</taxon>
        <taxon>Viridiplantae</taxon>
        <taxon>Streptophyta</taxon>
        <taxon>Embryophyta</taxon>
        <taxon>Tracheophyta</taxon>
        <taxon>Spermatophyta</taxon>
        <taxon>Magnoliopsida</taxon>
        <taxon>eudicotyledons</taxon>
        <taxon>Gunneridae</taxon>
        <taxon>Pentapetalae</taxon>
        <taxon>rosids</taxon>
        <taxon>fabids</taxon>
        <taxon>Malpighiales</taxon>
        <taxon>Linaceae</taxon>
        <taxon>Linum</taxon>
    </lineage>
</organism>
<dbReference type="EC" id="4.4.1.14" evidence="8"/>
<dbReference type="GO" id="GO:0009693">
    <property type="term" value="P:ethylene biosynthetic process"/>
    <property type="evidence" value="ECO:0007669"/>
    <property type="project" value="UniProtKB-KW"/>
</dbReference>
<keyword evidence="4" id="KW-0949">S-adenosyl-L-methionine</keyword>
<feature type="domain" description="Aminotransferase class I/classII large" evidence="11">
    <location>
        <begin position="31"/>
        <end position="282"/>
    </location>
</feature>
<keyword evidence="10" id="KW-0175">Coiled coil</keyword>
<evidence type="ECO:0000256" key="5">
    <source>
        <dbReference type="ARBA" id="ARBA00022898"/>
    </source>
</evidence>
<dbReference type="AlphaFoldDB" id="A0AAV0GN26"/>
<evidence type="ECO:0000256" key="9">
    <source>
        <dbReference type="ARBA" id="ARBA00049554"/>
    </source>
</evidence>
<dbReference type="GO" id="GO:0008483">
    <property type="term" value="F:transaminase activity"/>
    <property type="evidence" value="ECO:0007669"/>
    <property type="project" value="TreeGrafter"/>
</dbReference>
<dbReference type="Gene3D" id="3.90.1150.10">
    <property type="entry name" value="Aspartate Aminotransferase, domain 1"/>
    <property type="match status" value="1"/>
</dbReference>
<evidence type="ECO:0000259" key="11">
    <source>
        <dbReference type="Pfam" id="PF00155"/>
    </source>
</evidence>
<evidence type="ECO:0000256" key="10">
    <source>
        <dbReference type="SAM" id="Coils"/>
    </source>
</evidence>
<evidence type="ECO:0000313" key="13">
    <source>
        <dbReference type="Proteomes" id="UP001154282"/>
    </source>
</evidence>
<keyword evidence="3" id="KW-0266">Ethylene biosynthesis</keyword>
<keyword evidence="5" id="KW-0663">Pyridoxal phosphate</keyword>
<accession>A0AAV0GN26</accession>
<dbReference type="GO" id="GO:0016847">
    <property type="term" value="F:1-aminocyclopropane-1-carboxylate synthase activity"/>
    <property type="evidence" value="ECO:0007669"/>
    <property type="project" value="UniProtKB-EC"/>
</dbReference>
<reference evidence="12" key="1">
    <citation type="submission" date="2022-08" db="EMBL/GenBank/DDBJ databases">
        <authorList>
            <person name="Gutierrez-Valencia J."/>
        </authorList>
    </citation>
    <scope>NUCLEOTIDE SEQUENCE</scope>
</reference>
<dbReference type="GO" id="GO:0030170">
    <property type="term" value="F:pyridoxal phosphate binding"/>
    <property type="evidence" value="ECO:0007669"/>
    <property type="project" value="InterPro"/>
</dbReference>
<feature type="coiled-coil region" evidence="10">
    <location>
        <begin position="126"/>
        <end position="153"/>
    </location>
</feature>
<evidence type="ECO:0000256" key="2">
    <source>
        <dbReference type="ARBA" id="ARBA00011738"/>
    </source>
</evidence>
<gene>
    <name evidence="12" type="ORF">LITE_LOCUS48</name>
</gene>
<evidence type="ECO:0000313" key="12">
    <source>
        <dbReference type="EMBL" id="CAI0374089.1"/>
    </source>
</evidence>
<dbReference type="InterPro" id="IPR050478">
    <property type="entry name" value="Ethylene_sulfur-biosynth"/>
</dbReference>
<sequence>MGATGNHLCFDLVEESQKRNPGASICAPEGVGGFKDAAILQDYHVLPQFRNAMAKFMGKVRGDRVRFDPDRIVMVGGAAGAHEIIGFCLVDPDEALLVPTSYYPGYYHYLSRRVGVKLVPIECDSANNFKLRMEDLEAAYEMAKQNNIQVKGLLLTNPSNPSGTILDGDTLRSIAAFTNENNIHLICDDVYSAGKPDYVSIAEIVDEDRKSGGSNSLNLDLIHIVHSLSKDMGFTGLQAGIIYSYSDVVVNCVRKMSSFGLFPAQAQNVIGSVLSDEEFMVELFLGAKTGIPAEKRRSGGRNVKRFFSLLVSDKNDGTVLFKSCLVSRY</sequence>
<evidence type="ECO:0000256" key="8">
    <source>
        <dbReference type="ARBA" id="ARBA00039053"/>
    </source>
</evidence>
<comment type="caution">
    <text evidence="12">The sequence shown here is derived from an EMBL/GenBank/DDBJ whole genome shotgun (WGS) entry which is preliminary data.</text>
</comment>
<dbReference type="InterPro" id="IPR015424">
    <property type="entry name" value="PyrdxlP-dep_Trfase"/>
</dbReference>
<keyword evidence="13" id="KW-1185">Reference proteome</keyword>
<dbReference type="PRINTS" id="PR00753">
    <property type="entry name" value="ACCSYNTHASE"/>
</dbReference>
<evidence type="ECO:0000256" key="3">
    <source>
        <dbReference type="ARBA" id="ARBA00022666"/>
    </source>
</evidence>
<comment type="cofactor">
    <cofactor evidence="1">
        <name>pyridoxal 5'-phosphate</name>
        <dbReference type="ChEBI" id="CHEBI:597326"/>
    </cofactor>
</comment>
<dbReference type="SUPFAM" id="SSF53383">
    <property type="entry name" value="PLP-dependent transferases"/>
    <property type="match status" value="1"/>
</dbReference>
<evidence type="ECO:0000256" key="7">
    <source>
        <dbReference type="ARBA" id="ARBA00037888"/>
    </source>
</evidence>
<protein>
    <recommendedName>
        <fullName evidence="8">1-aminocyclopropane-1-carboxylate synthase</fullName>
        <ecNumber evidence="8">4.4.1.14</ecNumber>
    </recommendedName>
</protein>
<comment type="catalytic activity">
    <reaction evidence="9">
        <text>S-adenosyl-L-methionine = 1-aminocyclopropane-1-carboxylate + S-methyl-5'-thioadenosine + H(+)</text>
        <dbReference type="Rhea" id="RHEA:21744"/>
        <dbReference type="ChEBI" id="CHEBI:15378"/>
        <dbReference type="ChEBI" id="CHEBI:17509"/>
        <dbReference type="ChEBI" id="CHEBI:58360"/>
        <dbReference type="ChEBI" id="CHEBI:59789"/>
        <dbReference type="EC" id="4.4.1.14"/>
    </reaction>
</comment>
<evidence type="ECO:0000256" key="1">
    <source>
        <dbReference type="ARBA" id="ARBA00001933"/>
    </source>
</evidence>
<dbReference type="CDD" id="cd00609">
    <property type="entry name" value="AAT_like"/>
    <property type="match status" value="1"/>
</dbReference>
<evidence type="ECO:0000256" key="4">
    <source>
        <dbReference type="ARBA" id="ARBA00022691"/>
    </source>
</evidence>
<dbReference type="PANTHER" id="PTHR43795">
    <property type="entry name" value="BIFUNCTIONAL ASPARTATE AMINOTRANSFERASE AND GLUTAMATE/ASPARTATE-PREPHENATE AMINOTRANSFERASE-RELATED"/>
    <property type="match status" value="1"/>
</dbReference>
<dbReference type="Gene3D" id="3.40.640.10">
    <property type="entry name" value="Type I PLP-dependent aspartate aminotransferase-like (Major domain)"/>
    <property type="match status" value="1"/>
</dbReference>
<dbReference type="InterPro" id="IPR004839">
    <property type="entry name" value="Aminotransferase_I/II_large"/>
</dbReference>
<dbReference type="EMBL" id="CAMGYJ010000002">
    <property type="protein sequence ID" value="CAI0374089.1"/>
    <property type="molecule type" value="Genomic_DNA"/>
</dbReference>
<evidence type="ECO:0000256" key="6">
    <source>
        <dbReference type="ARBA" id="ARBA00023239"/>
    </source>
</evidence>
<dbReference type="PANTHER" id="PTHR43795:SF6">
    <property type="entry name" value="1-AMINOCYCLOPROPANE-1-CARBOXYLATE SYNTHASE 6"/>
    <property type="match status" value="1"/>
</dbReference>
<name>A0AAV0GN26_9ROSI</name>
<dbReference type="Pfam" id="PF00155">
    <property type="entry name" value="Aminotran_1_2"/>
    <property type="match status" value="1"/>
</dbReference>